<dbReference type="SUPFAM" id="SSF56059">
    <property type="entry name" value="Glutathione synthetase ATP-binding domain-like"/>
    <property type="match status" value="1"/>
</dbReference>
<dbReference type="Gene3D" id="3.30.1490.20">
    <property type="entry name" value="ATP-grasp fold, A domain"/>
    <property type="match status" value="1"/>
</dbReference>
<dbReference type="InterPro" id="IPR051549">
    <property type="entry name" value="PEP_Utilizing_Enz"/>
</dbReference>
<dbReference type="InterPro" id="IPR008279">
    <property type="entry name" value="PEP-util_enz_mobile_dom"/>
</dbReference>
<evidence type="ECO:0000313" key="5">
    <source>
        <dbReference type="Proteomes" id="UP000235162"/>
    </source>
</evidence>
<organism evidence="4 5">
    <name type="scientific">Halioglobus japonicus</name>
    <dbReference type="NCBI Taxonomy" id="930805"/>
    <lineage>
        <taxon>Bacteria</taxon>
        <taxon>Pseudomonadati</taxon>
        <taxon>Pseudomonadota</taxon>
        <taxon>Gammaproteobacteria</taxon>
        <taxon>Cellvibrionales</taxon>
        <taxon>Halieaceae</taxon>
        <taxon>Halioglobus</taxon>
    </lineage>
</organism>
<evidence type="ECO:0000259" key="3">
    <source>
        <dbReference type="Pfam" id="PF01326"/>
    </source>
</evidence>
<dbReference type="Pfam" id="PF00391">
    <property type="entry name" value="PEP-utilizers"/>
    <property type="match status" value="1"/>
</dbReference>
<dbReference type="PANTHER" id="PTHR43615">
    <property type="entry name" value="PHOSPHOENOLPYRUVATE SYNTHASE-RELATED"/>
    <property type="match status" value="1"/>
</dbReference>
<sequence length="829" mass="89051">MKEDTVAADSETGTAAQLLWLGELAHQAAGGKAHGLKQLMDWQLPCPNGFVILDATRPAPAQLLAQFYRELGECKVAVRSSAIGEDGEHASFAGQYESILNVQGLEQLQSAIEQCVASLHSDRADAYQHDQHIAPATMCVVVQKMVDAAVAGVLFTVDPVSNRYDRLVIDAVAGLGEALVSGEATPDHYEFDESGTLCYSEVVNDSPLLADDQQQLLISQARAAAQQAGQPLDMEWAIDGAGQLYWVQARPITTLASDLREQDTVVPPQDIVTRCNIGEMMPGACCPLTLSVTGRGIEQGMQHMHVSYAGRPAITDDWTQVAISHGQMFINMTGGAVASASVMGIDVESQGQSLCGRVVPGLQGPPPRPLPIRLLGFARLLKYILGADKAINTFRTELDSFSINTSGDSAAVLQAINTALPVLHRAYWVHLQSSATSGFSGAVLHVMLARGPGDEADHESEAARLLAGAKDVESAVLVEQLDDIARGIAGLERDTAEAFCELSPAEALAWLGDKTTSDIANAFDAFLERHGHRGYRELCVRQPSWSQHPESLVSTLQASVKARLAGATDDVSPTAINLDELSRGLRWILPKAHNAIRRREATKSMLVKATHTLSEAYHVLGQRLVAKGVLKDSDQVFFFSHAELQSLTNDAHSEESDWANIADRRRMALAFQNQIEFEEICYGPPQPIDKRTRAHDEDGQIRGRAVSRGVAEGPARVAHSVEEASALEPGEILVAPITDVGWTPYFNLIAGLVTDIGSSVSHGAVIAREYGLPAIVNTREGTRRITTGDLIRLDADNGTVEVLQCSAGSAGTPSTTDNTTDSEARSNPR</sequence>
<dbReference type="Pfam" id="PF01326">
    <property type="entry name" value="PPDK_N"/>
    <property type="match status" value="2"/>
</dbReference>
<dbReference type="Proteomes" id="UP000235162">
    <property type="component" value="Unassembled WGS sequence"/>
</dbReference>
<dbReference type="InterPro" id="IPR002192">
    <property type="entry name" value="PPDK_AMP/ATP-bd"/>
</dbReference>
<proteinExistence type="predicted"/>
<evidence type="ECO:0000313" key="4">
    <source>
        <dbReference type="EMBL" id="PLW86332.1"/>
    </source>
</evidence>
<dbReference type="GO" id="GO:0005524">
    <property type="term" value="F:ATP binding"/>
    <property type="evidence" value="ECO:0007669"/>
    <property type="project" value="InterPro"/>
</dbReference>
<evidence type="ECO:0000256" key="1">
    <source>
        <dbReference type="SAM" id="MobiDB-lite"/>
    </source>
</evidence>
<dbReference type="EMBL" id="PKUR01000002">
    <property type="protein sequence ID" value="PLW86332.1"/>
    <property type="molecule type" value="Genomic_DNA"/>
</dbReference>
<feature type="domain" description="PEP-utilising enzyme mobile" evidence="2">
    <location>
        <begin position="728"/>
        <end position="798"/>
    </location>
</feature>
<comment type="caution">
    <text evidence="4">The sequence shown here is derived from an EMBL/GenBank/DDBJ whole genome shotgun (WGS) entry which is preliminary data.</text>
</comment>
<dbReference type="Gene3D" id="3.50.30.10">
    <property type="entry name" value="Phosphohistidine domain"/>
    <property type="match status" value="1"/>
</dbReference>
<evidence type="ECO:0000259" key="2">
    <source>
        <dbReference type="Pfam" id="PF00391"/>
    </source>
</evidence>
<feature type="domain" description="Pyruvate phosphate dikinase AMP/ATP-binding" evidence="3">
    <location>
        <begin position="206"/>
        <end position="258"/>
    </location>
</feature>
<dbReference type="SUPFAM" id="SSF52009">
    <property type="entry name" value="Phosphohistidine domain"/>
    <property type="match status" value="1"/>
</dbReference>
<gene>
    <name evidence="4" type="ORF">C0029_07855</name>
</gene>
<reference evidence="4 5" key="1">
    <citation type="submission" date="2018-01" db="EMBL/GenBank/DDBJ databases">
        <title>The draft genome sequence of Halioglobus japonicus S1-36.</title>
        <authorList>
            <person name="Du Z.-J."/>
            <person name="Shi M.-J."/>
        </authorList>
    </citation>
    <scope>NUCLEOTIDE SEQUENCE [LARGE SCALE GENOMIC DNA]</scope>
    <source>
        <strain evidence="4 5">S1-36</strain>
    </source>
</reference>
<keyword evidence="4" id="KW-0670">Pyruvate</keyword>
<feature type="region of interest" description="Disordered" evidence="1">
    <location>
        <begin position="806"/>
        <end position="829"/>
    </location>
</feature>
<feature type="domain" description="Pyruvate phosphate dikinase AMP/ATP-binding" evidence="3">
    <location>
        <begin position="64"/>
        <end position="195"/>
    </location>
</feature>
<feature type="compositionally biased region" description="Polar residues" evidence="1">
    <location>
        <begin position="806"/>
        <end position="821"/>
    </location>
</feature>
<protein>
    <submittedName>
        <fullName evidence="4">Pyruvate, water dikinase</fullName>
    </submittedName>
</protein>
<dbReference type="Gene3D" id="3.30.470.20">
    <property type="entry name" value="ATP-grasp fold, B domain"/>
    <property type="match status" value="2"/>
</dbReference>
<dbReference type="InterPro" id="IPR036637">
    <property type="entry name" value="Phosphohistidine_dom_sf"/>
</dbReference>
<feature type="compositionally biased region" description="Basic and acidic residues" evidence="1">
    <location>
        <begin position="688"/>
        <end position="701"/>
    </location>
</feature>
<accession>A0AAP8MF19</accession>
<keyword evidence="5" id="KW-1185">Reference proteome</keyword>
<dbReference type="InterPro" id="IPR013815">
    <property type="entry name" value="ATP_grasp_subdomain_1"/>
</dbReference>
<dbReference type="AlphaFoldDB" id="A0AAP8MF19"/>
<feature type="region of interest" description="Disordered" evidence="1">
    <location>
        <begin position="686"/>
        <end position="708"/>
    </location>
</feature>
<dbReference type="GO" id="GO:0016301">
    <property type="term" value="F:kinase activity"/>
    <property type="evidence" value="ECO:0007669"/>
    <property type="project" value="InterPro"/>
</dbReference>
<dbReference type="PANTHER" id="PTHR43615:SF1">
    <property type="entry name" value="PPDK_N DOMAIN-CONTAINING PROTEIN"/>
    <property type="match status" value="1"/>
</dbReference>
<dbReference type="RefSeq" id="WP_102106228.1">
    <property type="nucleotide sequence ID" value="NZ_BMYL01000002.1"/>
</dbReference>
<name>A0AAP8MF19_9GAMM</name>